<feature type="region of interest" description="Disordered" evidence="1">
    <location>
        <begin position="84"/>
        <end position="109"/>
    </location>
</feature>
<gene>
    <name evidence="2" type="ORF">ARMGADRAFT_1036731</name>
</gene>
<evidence type="ECO:0000313" key="2">
    <source>
        <dbReference type="EMBL" id="PBK85027.1"/>
    </source>
</evidence>
<dbReference type="EMBL" id="KZ293694">
    <property type="protein sequence ID" value="PBK85027.1"/>
    <property type="molecule type" value="Genomic_DNA"/>
</dbReference>
<feature type="region of interest" description="Disordered" evidence="1">
    <location>
        <begin position="199"/>
        <end position="225"/>
    </location>
</feature>
<dbReference type="InParanoid" id="A0A2H3D7I1"/>
<sequence length="225" mass="24464">MVFSAGLRNRLKTYLWVAAARFTCNRSPSATSAMGLGKVLVKCWKRWFRKNKDDIRVCDEDEETIQAKSLPKVTLASIAENAQQDSSIPALNRQSSAGGTPIMPSGPADVPCAGLGIDSMLEEIDDSETLGISHKLEEEQRNRENRLPEVILSVVAENGGQDSSIPALMQQSSASAPSGLVDLPFADLGIDTTLKECNDSATPDISHNLEYEQVRTSKPTEEDNE</sequence>
<proteinExistence type="predicted"/>
<feature type="compositionally biased region" description="Basic and acidic residues" evidence="1">
    <location>
        <begin position="207"/>
        <end position="225"/>
    </location>
</feature>
<evidence type="ECO:0000313" key="3">
    <source>
        <dbReference type="Proteomes" id="UP000217790"/>
    </source>
</evidence>
<accession>A0A2H3D7I1</accession>
<keyword evidence="3" id="KW-1185">Reference proteome</keyword>
<feature type="compositionally biased region" description="Polar residues" evidence="1">
    <location>
        <begin position="84"/>
        <end position="98"/>
    </location>
</feature>
<dbReference type="AlphaFoldDB" id="A0A2H3D7I1"/>
<dbReference type="Proteomes" id="UP000217790">
    <property type="component" value="Unassembled WGS sequence"/>
</dbReference>
<reference evidence="3" key="1">
    <citation type="journal article" date="2017" name="Nat. Ecol. Evol.">
        <title>Genome expansion and lineage-specific genetic innovations in the forest pathogenic fungi Armillaria.</title>
        <authorList>
            <person name="Sipos G."/>
            <person name="Prasanna A.N."/>
            <person name="Walter M.C."/>
            <person name="O'Connor E."/>
            <person name="Balint B."/>
            <person name="Krizsan K."/>
            <person name="Kiss B."/>
            <person name="Hess J."/>
            <person name="Varga T."/>
            <person name="Slot J."/>
            <person name="Riley R."/>
            <person name="Boka B."/>
            <person name="Rigling D."/>
            <person name="Barry K."/>
            <person name="Lee J."/>
            <person name="Mihaltcheva S."/>
            <person name="LaButti K."/>
            <person name="Lipzen A."/>
            <person name="Waldron R."/>
            <person name="Moloney N.M."/>
            <person name="Sperisen C."/>
            <person name="Kredics L."/>
            <person name="Vagvoelgyi C."/>
            <person name="Patrignani A."/>
            <person name="Fitzpatrick D."/>
            <person name="Nagy I."/>
            <person name="Doyle S."/>
            <person name="Anderson J.B."/>
            <person name="Grigoriev I.V."/>
            <person name="Gueldener U."/>
            <person name="Muensterkoetter M."/>
            <person name="Nagy L.G."/>
        </authorList>
    </citation>
    <scope>NUCLEOTIDE SEQUENCE [LARGE SCALE GENOMIC DNA]</scope>
    <source>
        <strain evidence="3">Ar21-2</strain>
    </source>
</reference>
<protein>
    <submittedName>
        <fullName evidence="2">Uncharacterized protein</fullName>
    </submittedName>
</protein>
<organism evidence="2 3">
    <name type="scientific">Armillaria gallica</name>
    <name type="common">Bulbous honey fungus</name>
    <name type="synonym">Armillaria bulbosa</name>
    <dbReference type="NCBI Taxonomy" id="47427"/>
    <lineage>
        <taxon>Eukaryota</taxon>
        <taxon>Fungi</taxon>
        <taxon>Dikarya</taxon>
        <taxon>Basidiomycota</taxon>
        <taxon>Agaricomycotina</taxon>
        <taxon>Agaricomycetes</taxon>
        <taxon>Agaricomycetidae</taxon>
        <taxon>Agaricales</taxon>
        <taxon>Marasmiineae</taxon>
        <taxon>Physalacriaceae</taxon>
        <taxon>Armillaria</taxon>
    </lineage>
</organism>
<evidence type="ECO:0000256" key="1">
    <source>
        <dbReference type="SAM" id="MobiDB-lite"/>
    </source>
</evidence>
<name>A0A2H3D7I1_ARMGA</name>